<organism evidence="2 3">
    <name type="scientific">Eragrostis curvula</name>
    <name type="common">weeping love grass</name>
    <dbReference type="NCBI Taxonomy" id="38414"/>
    <lineage>
        <taxon>Eukaryota</taxon>
        <taxon>Viridiplantae</taxon>
        <taxon>Streptophyta</taxon>
        <taxon>Embryophyta</taxon>
        <taxon>Tracheophyta</taxon>
        <taxon>Spermatophyta</taxon>
        <taxon>Magnoliopsida</taxon>
        <taxon>Liliopsida</taxon>
        <taxon>Poales</taxon>
        <taxon>Poaceae</taxon>
        <taxon>PACMAD clade</taxon>
        <taxon>Chloridoideae</taxon>
        <taxon>Eragrostideae</taxon>
        <taxon>Eragrostidinae</taxon>
        <taxon>Eragrostis</taxon>
    </lineage>
</organism>
<accession>A0A5J9UBX6</accession>
<name>A0A5J9UBX6_9POAL</name>
<feature type="region of interest" description="Disordered" evidence="1">
    <location>
        <begin position="1"/>
        <end position="43"/>
    </location>
</feature>
<evidence type="ECO:0000313" key="2">
    <source>
        <dbReference type="EMBL" id="TVU20711.1"/>
    </source>
</evidence>
<feature type="region of interest" description="Disordered" evidence="1">
    <location>
        <begin position="117"/>
        <end position="187"/>
    </location>
</feature>
<evidence type="ECO:0000256" key="1">
    <source>
        <dbReference type="SAM" id="MobiDB-lite"/>
    </source>
</evidence>
<feature type="non-terminal residue" evidence="2">
    <location>
        <position position="1"/>
    </location>
</feature>
<reference evidence="2 3" key="1">
    <citation type="journal article" date="2019" name="Sci. Rep.">
        <title>A high-quality genome of Eragrostis curvula grass provides insights into Poaceae evolution and supports new strategies to enhance forage quality.</title>
        <authorList>
            <person name="Carballo J."/>
            <person name="Santos B.A.C.M."/>
            <person name="Zappacosta D."/>
            <person name="Garbus I."/>
            <person name="Selva J.P."/>
            <person name="Gallo C.A."/>
            <person name="Diaz A."/>
            <person name="Albertini E."/>
            <person name="Caccamo M."/>
            <person name="Echenique V."/>
        </authorList>
    </citation>
    <scope>NUCLEOTIDE SEQUENCE [LARGE SCALE GENOMIC DNA]</scope>
    <source>
        <strain evidence="3">cv. Victoria</strain>
        <tissue evidence="2">Leaf</tissue>
    </source>
</reference>
<evidence type="ECO:0000313" key="3">
    <source>
        <dbReference type="Proteomes" id="UP000324897"/>
    </source>
</evidence>
<sequence>MIPTPRSASSRPRATVLRMPLQVPPPGPLSGLALPAPGEEEEERLRAALVLGRDEEAFGDGEKFQEENVAEPLGVTRAAHLPSPVEAQEDPATWHGEWWAAVEAGVLEAAVDTARAAAVGAGSGDEDEEEDDVRGSVVNGGEEEDDVRASGVHRKGEDVAAHVASVAADTTRTEEDDVRSSGLHGDEEEDVAAHVASVAADTIGTAAGEASAAAHTAGAAANIPKVSVRDGCLFLTVENDMSLIIVSDRAFVISSLPKQPGRKEAENSEKCKLPLFTFQFVAMVLREGSFCHVYKVDLVNMLS</sequence>
<feature type="compositionally biased region" description="Polar residues" evidence="1">
    <location>
        <begin position="1"/>
        <end position="12"/>
    </location>
</feature>
<comment type="caution">
    <text evidence="2">The sequence shown here is derived from an EMBL/GenBank/DDBJ whole genome shotgun (WGS) entry which is preliminary data.</text>
</comment>
<gene>
    <name evidence="2" type="ORF">EJB05_30303</name>
</gene>
<keyword evidence="3" id="KW-1185">Reference proteome</keyword>
<dbReference type="Gramene" id="TVU20711">
    <property type="protein sequence ID" value="TVU20711"/>
    <property type="gene ID" value="EJB05_30303"/>
</dbReference>
<proteinExistence type="predicted"/>
<protein>
    <submittedName>
        <fullName evidence="2">Uncharacterized protein</fullName>
    </submittedName>
</protein>
<dbReference type="AlphaFoldDB" id="A0A5J9UBX6"/>
<dbReference type="Proteomes" id="UP000324897">
    <property type="component" value="Unassembled WGS sequence"/>
</dbReference>
<dbReference type="EMBL" id="RWGY01000026">
    <property type="protein sequence ID" value="TVU20711.1"/>
    <property type="molecule type" value="Genomic_DNA"/>
</dbReference>